<dbReference type="EMBL" id="LUCM01008055">
    <property type="protein sequence ID" value="KAA0189027.1"/>
    <property type="molecule type" value="Genomic_DNA"/>
</dbReference>
<keyword evidence="1" id="KW-0175">Coiled coil</keyword>
<proteinExistence type="predicted"/>
<dbReference type="OrthoDB" id="6251287at2759"/>
<organism evidence="2 3">
    <name type="scientific">Fasciolopsis buskii</name>
    <dbReference type="NCBI Taxonomy" id="27845"/>
    <lineage>
        <taxon>Eukaryota</taxon>
        <taxon>Metazoa</taxon>
        <taxon>Spiralia</taxon>
        <taxon>Lophotrochozoa</taxon>
        <taxon>Platyhelminthes</taxon>
        <taxon>Trematoda</taxon>
        <taxon>Digenea</taxon>
        <taxon>Plagiorchiida</taxon>
        <taxon>Echinostomata</taxon>
        <taxon>Echinostomatoidea</taxon>
        <taxon>Fasciolidae</taxon>
        <taxon>Fasciolopsis</taxon>
    </lineage>
</organism>
<evidence type="ECO:0000256" key="1">
    <source>
        <dbReference type="SAM" id="Coils"/>
    </source>
</evidence>
<dbReference type="AlphaFoldDB" id="A0A8E0VJB6"/>
<feature type="coiled-coil region" evidence="1">
    <location>
        <begin position="3"/>
        <end position="30"/>
    </location>
</feature>
<reference evidence="2" key="1">
    <citation type="submission" date="2019-05" db="EMBL/GenBank/DDBJ databases">
        <title>Annotation for the trematode Fasciolopsis buski.</title>
        <authorList>
            <person name="Choi Y.-J."/>
        </authorList>
    </citation>
    <scope>NUCLEOTIDE SEQUENCE</scope>
    <source>
        <strain evidence="2">HT</strain>
        <tissue evidence="2">Whole worm</tissue>
    </source>
</reference>
<dbReference type="Proteomes" id="UP000728185">
    <property type="component" value="Unassembled WGS sequence"/>
</dbReference>
<keyword evidence="3" id="KW-1185">Reference proteome</keyword>
<comment type="caution">
    <text evidence="2">The sequence shown here is derived from an EMBL/GenBank/DDBJ whole genome shotgun (WGS) entry which is preliminary data.</text>
</comment>
<protein>
    <submittedName>
        <fullName evidence="2">Uncharacterized protein</fullName>
    </submittedName>
</protein>
<sequence length="158" mass="18459">MRNQSLMDEVNELRATIEQYKINLQGESNRNAQIDTYLTGLPTKEEHADALRRLTVAQRHAADMEKKIEEINTKLEQYETKLSTSKIQLKRSEDREKLLQTQLNMAMQRLHSQSGTNGLGGVRRQVTPEFVDDLHCELNHYRSSYEQLKKVSPHTFFR</sequence>
<dbReference type="Gene3D" id="1.10.287.1490">
    <property type="match status" value="1"/>
</dbReference>
<feature type="coiled-coil region" evidence="1">
    <location>
        <begin position="54"/>
        <end position="109"/>
    </location>
</feature>
<evidence type="ECO:0000313" key="2">
    <source>
        <dbReference type="EMBL" id="KAA0189027.1"/>
    </source>
</evidence>
<gene>
    <name evidence="2" type="ORF">FBUS_01544</name>
</gene>
<evidence type="ECO:0000313" key="3">
    <source>
        <dbReference type="Proteomes" id="UP000728185"/>
    </source>
</evidence>
<name>A0A8E0VJB6_9TREM</name>
<accession>A0A8E0VJB6</accession>